<sequence length="86" mass="8949">MRLGPPEIILILIVVILIFGVGKLPQIGKSLGEGLRSFKQAQDEVNTEVKSINASVEGKPAAKAKSAEPVNTQPPPPAPPQAGDDA</sequence>
<dbReference type="PANTHER" id="PTHR42982">
    <property type="entry name" value="SEC-INDEPENDENT PROTEIN TRANSLOCASE PROTEIN TATA"/>
    <property type="match status" value="1"/>
</dbReference>
<feature type="region of interest" description="Disordered" evidence="10">
    <location>
        <begin position="49"/>
        <end position="86"/>
    </location>
</feature>
<keyword evidence="4 9" id="KW-0812">Transmembrane</keyword>
<evidence type="ECO:0000256" key="5">
    <source>
        <dbReference type="ARBA" id="ARBA00022927"/>
    </source>
</evidence>
<keyword evidence="2 9" id="KW-0813">Transport</keyword>
<evidence type="ECO:0000256" key="1">
    <source>
        <dbReference type="ARBA" id="ARBA00004162"/>
    </source>
</evidence>
<evidence type="ECO:0000313" key="12">
    <source>
        <dbReference type="Proteomes" id="UP000185934"/>
    </source>
</evidence>
<comment type="subcellular location">
    <subcellularLocation>
        <location evidence="1 9">Cell membrane</location>
        <topology evidence="1 9">Single-pass membrane protein</topology>
    </subcellularLocation>
</comment>
<evidence type="ECO:0000256" key="8">
    <source>
        <dbReference type="ARBA" id="ARBA00023136"/>
    </source>
</evidence>
<dbReference type="RefSeq" id="WP_076003747.1">
    <property type="nucleotide sequence ID" value="NZ_CP018258.1"/>
</dbReference>
<feature type="transmembrane region" description="Helical" evidence="9">
    <location>
        <begin position="6"/>
        <end position="24"/>
    </location>
</feature>
<evidence type="ECO:0000256" key="3">
    <source>
        <dbReference type="ARBA" id="ARBA00022475"/>
    </source>
</evidence>
<dbReference type="KEGG" id="dfo:Dform_00656"/>
<keyword evidence="12" id="KW-1185">Reference proteome</keyword>
<accession>A0A1P8F6A5</accession>
<proteinExistence type="inferred from homology"/>
<evidence type="ECO:0000256" key="10">
    <source>
        <dbReference type="SAM" id="MobiDB-lite"/>
    </source>
</evidence>
<dbReference type="EMBL" id="CP018258">
    <property type="protein sequence ID" value="APV44011.1"/>
    <property type="molecule type" value="Genomic_DNA"/>
</dbReference>
<comment type="subunit">
    <text evidence="9">Forms a complex with TatC.</text>
</comment>
<dbReference type="NCBIfam" id="TIGR01411">
    <property type="entry name" value="tatAE"/>
    <property type="match status" value="1"/>
</dbReference>
<dbReference type="HAMAP" id="MF_00236">
    <property type="entry name" value="TatA_E"/>
    <property type="match status" value="1"/>
</dbReference>
<protein>
    <recommendedName>
        <fullName evidence="9">Sec-independent protein translocase protein TatA</fullName>
    </recommendedName>
</protein>
<dbReference type="PANTHER" id="PTHR42982:SF1">
    <property type="entry name" value="SEC-INDEPENDENT PROTEIN TRANSLOCASE PROTEIN TATA"/>
    <property type="match status" value="1"/>
</dbReference>
<evidence type="ECO:0000256" key="7">
    <source>
        <dbReference type="ARBA" id="ARBA00023010"/>
    </source>
</evidence>
<dbReference type="GO" id="GO:0008320">
    <property type="term" value="F:protein transmembrane transporter activity"/>
    <property type="evidence" value="ECO:0007669"/>
    <property type="project" value="UniProtKB-UniRule"/>
</dbReference>
<evidence type="ECO:0000256" key="6">
    <source>
        <dbReference type="ARBA" id="ARBA00022989"/>
    </source>
</evidence>
<keyword evidence="8 9" id="KW-0472">Membrane</keyword>
<evidence type="ECO:0000256" key="9">
    <source>
        <dbReference type="HAMAP-Rule" id="MF_00236"/>
    </source>
</evidence>
<dbReference type="Pfam" id="PF02416">
    <property type="entry name" value="TatA_B_E"/>
    <property type="match status" value="1"/>
</dbReference>
<organism evidence="11 12">
    <name type="scientific">Dehalogenimonas formicexedens</name>
    <dbReference type="NCBI Taxonomy" id="1839801"/>
    <lineage>
        <taxon>Bacteria</taxon>
        <taxon>Bacillati</taxon>
        <taxon>Chloroflexota</taxon>
        <taxon>Dehalococcoidia</taxon>
        <taxon>Dehalococcoidales</taxon>
        <taxon>Dehalococcoidaceae</taxon>
        <taxon>Dehalogenimonas</taxon>
    </lineage>
</organism>
<dbReference type="AlphaFoldDB" id="A0A1P8F6A5"/>
<dbReference type="Gene3D" id="1.20.5.3310">
    <property type="match status" value="1"/>
</dbReference>
<dbReference type="InterPro" id="IPR006312">
    <property type="entry name" value="TatA/E"/>
</dbReference>
<comment type="function">
    <text evidence="9">Part of the twin-arginine translocation (Tat) system that transports large folded proteins containing a characteristic twin-arginine motif in their signal peptide across membranes. TatA could form the protein-conducting channel of the Tat system.</text>
</comment>
<evidence type="ECO:0000313" key="11">
    <source>
        <dbReference type="EMBL" id="APV44011.1"/>
    </source>
</evidence>
<dbReference type="STRING" id="1839801.Dform_00656"/>
<gene>
    <name evidence="9" type="primary">tatA</name>
    <name evidence="11" type="ORF">Dform_00656</name>
</gene>
<name>A0A1P8F6A5_9CHLR</name>
<evidence type="ECO:0000256" key="4">
    <source>
        <dbReference type="ARBA" id="ARBA00022692"/>
    </source>
</evidence>
<dbReference type="Proteomes" id="UP000185934">
    <property type="component" value="Chromosome"/>
</dbReference>
<comment type="similarity">
    <text evidence="9">Belongs to the TatA/E family.</text>
</comment>
<reference evidence="12" key="1">
    <citation type="submission" date="2016-11" db="EMBL/GenBank/DDBJ databases">
        <title>Dehalogenimonas formicexedens sp. nov., a chlorinated alkane respiring bacterium isolated from contaminated groundwater.</title>
        <authorList>
            <person name="Key T.A."/>
            <person name="Bowman K.S."/>
            <person name="Lee I."/>
            <person name="Chun J."/>
            <person name="Albuquerque L."/>
            <person name="da Costa M.S."/>
            <person name="Rainey F.A."/>
            <person name="Moe W.M."/>
        </authorList>
    </citation>
    <scope>NUCLEOTIDE SEQUENCE [LARGE SCALE GENOMIC DNA]</scope>
    <source>
        <strain evidence="12">NSZ-14</strain>
    </source>
</reference>
<dbReference type="GO" id="GO:0043953">
    <property type="term" value="P:protein transport by the Tat complex"/>
    <property type="evidence" value="ECO:0007669"/>
    <property type="project" value="UniProtKB-UniRule"/>
</dbReference>
<keyword evidence="6 9" id="KW-1133">Transmembrane helix</keyword>
<dbReference type="OrthoDB" id="9800908at2"/>
<dbReference type="InterPro" id="IPR003369">
    <property type="entry name" value="TatA/B/E"/>
</dbReference>
<keyword evidence="3 9" id="KW-1003">Cell membrane</keyword>
<dbReference type="GO" id="GO:0033281">
    <property type="term" value="C:TAT protein transport complex"/>
    <property type="evidence" value="ECO:0007669"/>
    <property type="project" value="UniProtKB-UniRule"/>
</dbReference>
<keyword evidence="5 9" id="KW-0653">Protein transport</keyword>
<keyword evidence="7 9" id="KW-0811">Translocation</keyword>
<evidence type="ECO:0000256" key="2">
    <source>
        <dbReference type="ARBA" id="ARBA00022448"/>
    </source>
</evidence>